<dbReference type="GO" id="GO:0008250">
    <property type="term" value="C:oligosaccharyltransferase complex"/>
    <property type="evidence" value="ECO:0007669"/>
    <property type="project" value="InterPro"/>
</dbReference>
<keyword evidence="5 7" id="KW-1133">Transmembrane helix</keyword>
<organism evidence="10 11">
    <name type="scientific">Sporidiobolus salmonicolor</name>
    <name type="common">Yeast-like fungus</name>
    <name type="synonym">Sporobolomyces salmonicolor</name>
    <dbReference type="NCBI Taxonomy" id="5005"/>
    <lineage>
        <taxon>Eukaryota</taxon>
        <taxon>Fungi</taxon>
        <taxon>Dikarya</taxon>
        <taxon>Basidiomycota</taxon>
        <taxon>Pucciniomycotina</taxon>
        <taxon>Microbotryomycetes</taxon>
        <taxon>Sporidiobolales</taxon>
        <taxon>Sporidiobolaceae</taxon>
        <taxon>Sporobolomyces</taxon>
    </lineage>
</organism>
<reference evidence="11" key="1">
    <citation type="submission" date="2015-02" db="EMBL/GenBank/DDBJ databases">
        <authorList>
            <person name="Gon?alves P."/>
        </authorList>
    </citation>
    <scope>NUCLEOTIDE SEQUENCE [LARGE SCALE GENOMIC DNA]</scope>
</reference>
<feature type="transmembrane region" description="Helical" evidence="7">
    <location>
        <begin position="239"/>
        <end position="260"/>
    </location>
</feature>
<dbReference type="InterPro" id="IPR056790">
    <property type="entry name" value="Ribophorin_II_C"/>
</dbReference>
<evidence type="ECO:0000256" key="6">
    <source>
        <dbReference type="ARBA" id="ARBA00023136"/>
    </source>
</evidence>
<dbReference type="UniPathway" id="UPA00378"/>
<evidence type="ECO:0000313" key="11">
    <source>
        <dbReference type="Proteomes" id="UP000243876"/>
    </source>
</evidence>
<dbReference type="OrthoDB" id="432292at2759"/>
<keyword evidence="2 7" id="KW-0812">Transmembrane</keyword>
<comment type="subcellular location">
    <subcellularLocation>
        <location evidence="1">Endoplasmic reticulum membrane</location>
        <topology evidence="1">Multi-pass membrane protein</topology>
    </subcellularLocation>
</comment>
<dbReference type="PANTHER" id="PTHR12640">
    <property type="entry name" value="RIBOPHORIN II"/>
    <property type="match status" value="1"/>
</dbReference>
<keyword evidence="4" id="KW-0256">Endoplasmic reticulum</keyword>
<evidence type="ECO:0000256" key="4">
    <source>
        <dbReference type="ARBA" id="ARBA00022824"/>
    </source>
</evidence>
<feature type="domain" description="Ribophorin II C-terminal" evidence="9">
    <location>
        <begin position="194"/>
        <end position="292"/>
    </location>
</feature>
<evidence type="ECO:0000259" key="9">
    <source>
        <dbReference type="Pfam" id="PF25147"/>
    </source>
</evidence>
<gene>
    <name evidence="10" type="primary">SPOSA6832_04248</name>
</gene>
<feature type="transmembrane region" description="Helical" evidence="7">
    <location>
        <begin position="203"/>
        <end position="227"/>
    </location>
</feature>
<sequence>MVRPTALFAVVAAAAAHCAAAALLVRDAKLSVIDSVGASAVASTSFSSDAPAPLPLTVLSATDTLKLTFTVTDDQGQPIQPHQAMISWQPLDPEESNQPGRDHASVVKVRSGGKARWELDLARAPPSLLSLTRTHLTATLLLGTRNHPGLSLPLGTFTFAPSLSLPFPYPPDDDLPKHWEVHKYKPQPEIQWTFRQKEKQINAVVALAGLGLVLAPWVVFLGVVAHLRPTLSLARPSVTQALFLLSLAAFEALFLVYWIGLRLIPTLPYFGALGLWTAWIGRRALGEMRRTRVRGEKQTSGKTQ</sequence>
<evidence type="ECO:0000256" key="5">
    <source>
        <dbReference type="ARBA" id="ARBA00022989"/>
    </source>
</evidence>
<proteinExistence type="predicted"/>
<dbReference type="PANTHER" id="PTHR12640:SF0">
    <property type="entry name" value="DOLICHYL-DIPHOSPHOOLIGOSACCHARIDE--PROTEIN GLYCOSYLTRANSFERASE SUBUNIT 2"/>
    <property type="match status" value="1"/>
</dbReference>
<protein>
    <submittedName>
        <fullName evidence="10">SPOSA6832_04248-mRNA-1:cds</fullName>
    </submittedName>
</protein>
<evidence type="ECO:0000256" key="1">
    <source>
        <dbReference type="ARBA" id="ARBA00004477"/>
    </source>
</evidence>
<dbReference type="EMBL" id="CENE01000026">
    <property type="protein sequence ID" value="CEQ42439.1"/>
    <property type="molecule type" value="Genomic_DNA"/>
</dbReference>
<name>A0A0D6ER47_SPOSA</name>
<dbReference type="GO" id="GO:0006487">
    <property type="term" value="P:protein N-linked glycosylation"/>
    <property type="evidence" value="ECO:0007669"/>
    <property type="project" value="TreeGrafter"/>
</dbReference>
<evidence type="ECO:0000256" key="3">
    <source>
        <dbReference type="ARBA" id="ARBA00022729"/>
    </source>
</evidence>
<evidence type="ECO:0000256" key="7">
    <source>
        <dbReference type="SAM" id="Phobius"/>
    </source>
</evidence>
<evidence type="ECO:0000256" key="2">
    <source>
        <dbReference type="ARBA" id="ARBA00022692"/>
    </source>
</evidence>
<evidence type="ECO:0000256" key="8">
    <source>
        <dbReference type="SAM" id="SignalP"/>
    </source>
</evidence>
<dbReference type="AlphaFoldDB" id="A0A0D6ER47"/>
<dbReference type="Pfam" id="PF25147">
    <property type="entry name" value="Ribophorin_II_C"/>
    <property type="match status" value="1"/>
</dbReference>
<feature type="chain" id="PRO_5044241849" evidence="8">
    <location>
        <begin position="22"/>
        <end position="304"/>
    </location>
</feature>
<keyword evidence="3 8" id="KW-0732">Signal</keyword>
<accession>A0A0D6ER47</accession>
<keyword evidence="6 7" id="KW-0472">Membrane</keyword>
<evidence type="ECO:0000313" key="10">
    <source>
        <dbReference type="EMBL" id="CEQ42439.1"/>
    </source>
</evidence>
<feature type="signal peptide" evidence="8">
    <location>
        <begin position="1"/>
        <end position="21"/>
    </location>
</feature>
<dbReference type="Proteomes" id="UP000243876">
    <property type="component" value="Unassembled WGS sequence"/>
</dbReference>
<dbReference type="InterPro" id="IPR008814">
    <property type="entry name" value="Swp1"/>
</dbReference>
<keyword evidence="11" id="KW-1185">Reference proteome</keyword>